<keyword evidence="2" id="KW-1185">Reference proteome</keyword>
<dbReference type="Proteomes" id="UP000287394">
    <property type="component" value="Chromosome"/>
</dbReference>
<reference evidence="1 2" key="1">
    <citation type="journal article" date="2019" name="Int. J. Syst. Evol. Microbiol.">
        <title>Capsulimonas corticalis gen. nov., sp. nov., an aerobic capsulated bacterium, of a novel bacterial order, Capsulimonadales ord. nov., of the class Armatimonadia of the phylum Armatimonadetes.</title>
        <authorList>
            <person name="Li J."/>
            <person name="Kudo C."/>
            <person name="Tonouchi A."/>
        </authorList>
    </citation>
    <scope>NUCLEOTIDE SEQUENCE [LARGE SCALE GENOMIC DNA]</scope>
    <source>
        <strain evidence="1 2">AX-7</strain>
    </source>
</reference>
<evidence type="ECO:0000313" key="2">
    <source>
        <dbReference type="Proteomes" id="UP000287394"/>
    </source>
</evidence>
<dbReference type="KEGG" id="ccot:CCAX7_35620"/>
<name>A0A402D640_9BACT</name>
<proteinExistence type="predicted"/>
<organism evidence="1 2">
    <name type="scientific">Capsulimonas corticalis</name>
    <dbReference type="NCBI Taxonomy" id="2219043"/>
    <lineage>
        <taxon>Bacteria</taxon>
        <taxon>Bacillati</taxon>
        <taxon>Armatimonadota</taxon>
        <taxon>Armatimonadia</taxon>
        <taxon>Capsulimonadales</taxon>
        <taxon>Capsulimonadaceae</taxon>
        <taxon>Capsulimonas</taxon>
    </lineage>
</organism>
<dbReference type="AlphaFoldDB" id="A0A402D640"/>
<dbReference type="EMBL" id="AP025739">
    <property type="protein sequence ID" value="BDI31511.1"/>
    <property type="molecule type" value="Genomic_DNA"/>
</dbReference>
<gene>
    <name evidence="1" type="ORF">CCAX7_35620</name>
</gene>
<evidence type="ECO:0000313" key="1">
    <source>
        <dbReference type="EMBL" id="BDI31511.1"/>
    </source>
</evidence>
<protein>
    <submittedName>
        <fullName evidence="1">Uncharacterized protein</fullName>
    </submittedName>
</protein>
<accession>A0A402D640</accession>
<sequence>MKKLVQGGAADLDAIVDGQQVTRVANIEPMVGSAGAGESKDPCPYVWVEDIVWFSAAFAVWDRIYSVRQEAFELTPYLARREPKKFCGSLHGDLVSCQPSKQIDGSLFRGSQRQYLHSLRFDEDTIAEHLRRTYSRNSNT</sequence>